<comment type="caution">
    <text evidence="1">The sequence shown here is derived from an EMBL/GenBank/DDBJ whole genome shotgun (WGS) entry which is preliminary data.</text>
</comment>
<evidence type="ECO:0008006" key="3">
    <source>
        <dbReference type="Google" id="ProtNLM"/>
    </source>
</evidence>
<sequence length="544" mass="58792">MKFHPSNFFQLPLATIVLFLSFSCNKDSDLLAEYVVENPESLLTNDVVITLSNNPIIIKPLSNDKFDKPEEVVITEVTPPKMGTAEVQGDNTVLYTPNADESGTDEFDYTTTVTNPDSSVSTATGSISVTVTPTSKTPTDPNAVNFSKYGAVGDGVTDDTAALKKAFENETNLISDANKTYLISSTLYLNKNMINTIDFNGSTITRNAKVHFMIDIDKRKYGNTLTTIRNLILDGNDKGGSGIDIASRVHLQNVEIKDIIHNNANGIRSLIYNLPGCYGQWVFDNVDIHDLEPVGNDGNYGNDLGAAHGWIASVQQIPSQTTQIVYKNSSLHSIWGEDAGAITTFSAGLDISNTPVSFWFENINVADAQRRAVKGFTGNQTWINSTFTSAAYDNPNIIRTMPSAGLFVIGPGSSSTGGSNNVICGCTFQGHPDDPFDSFYTRVIMTGDLGPSGLKISNSTFTGANPQSHPDNGFTAFGPNLKYLSIDNSTFGTQNGIRLVGNFADYAHISTNNKYLDGKTATFARTSVSYTTPTIPFVPCPTIE</sequence>
<evidence type="ECO:0000313" key="2">
    <source>
        <dbReference type="Proteomes" id="UP000315363"/>
    </source>
</evidence>
<reference evidence="1 2" key="1">
    <citation type="submission" date="2019-06" db="EMBL/GenBank/DDBJ databases">
        <title>A large-scale integrated study on North Sea by COGITO (Coastal Microbe Genomic &amp; Taxonomic Observatory).</title>
        <authorList>
            <person name="Teeling H."/>
        </authorList>
    </citation>
    <scope>NUCLEOTIDE SEQUENCE [LARGE SCALE GENOMIC DNA]</scope>
    <source>
        <strain evidence="1 2">MAR_2009_79</strain>
    </source>
</reference>
<dbReference type="InterPro" id="IPR011050">
    <property type="entry name" value="Pectin_lyase_fold/virulence"/>
</dbReference>
<dbReference type="Pfam" id="PF17963">
    <property type="entry name" value="Big_9"/>
    <property type="match status" value="1"/>
</dbReference>
<proteinExistence type="predicted"/>
<name>A0ABY3AAE4_9FLAO</name>
<protein>
    <recommendedName>
        <fullName evidence="3">Pectate lyase superfamily protein</fullName>
    </recommendedName>
</protein>
<gene>
    <name evidence="1" type="ORF">GQ41_1969</name>
</gene>
<evidence type="ECO:0000313" key="1">
    <source>
        <dbReference type="EMBL" id="TQO37365.1"/>
    </source>
</evidence>
<dbReference type="EMBL" id="VHIF01000001">
    <property type="protein sequence ID" value="TQO37365.1"/>
    <property type="molecule type" value="Genomic_DNA"/>
</dbReference>
<dbReference type="PROSITE" id="PS51257">
    <property type="entry name" value="PROKAR_LIPOPROTEIN"/>
    <property type="match status" value="1"/>
</dbReference>
<dbReference type="Proteomes" id="UP000315363">
    <property type="component" value="Unassembled WGS sequence"/>
</dbReference>
<dbReference type="Gene3D" id="2.60.40.3440">
    <property type="match status" value="1"/>
</dbReference>
<dbReference type="InterPro" id="IPR012334">
    <property type="entry name" value="Pectin_lyas_fold"/>
</dbReference>
<keyword evidence="2" id="KW-1185">Reference proteome</keyword>
<organism evidence="1 2">
    <name type="scientific">Arenibacter algicola</name>
    <dbReference type="NCBI Taxonomy" id="616991"/>
    <lineage>
        <taxon>Bacteria</taxon>
        <taxon>Pseudomonadati</taxon>
        <taxon>Bacteroidota</taxon>
        <taxon>Flavobacteriia</taxon>
        <taxon>Flavobacteriales</taxon>
        <taxon>Flavobacteriaceae</taxon>
        <taxon>Arenibacter</taxon>
    </lineage>
</organism>
<dbReference type="RefSeq" id="WP_142189296.1">
    <property type="nucleotide sequence ID" value="NZ_VHIF01000001.1"/>
</dbReference>
<dbReference type="Gene3D" id="2.160.20.10">
    <property type="entry name" value="Single-stranded right-handed beta-helix, Pectin lyase-like"/>
    <property type="match status" value="1"/>
</dbReference>
<accession>A0ABY3AAE4</accession>
<dbReference type="SUPFAM" id="SSF51126">
    <property type="entry name" value="Pectin lyase-like"/>
    <property type="match status" value="1"/>
</dbReference>